<protein>
    <recommendedName>
        <fullName evidence="7">EF-hand domain-containing protein</fullName>
    </recommendedName>
</protein>
<dbReference type="SMART" id="SM00054">
    <property type="entry name" value="EFh"/>
    <property type="match status" value="2"/>
</dbReference>
<evidence type="ECO:0000259" key="7">
    <source>
        <dbReference type="PROSITE" id="PS50222"/>
    </source>
</evidence>
<dbReference type="InterPro" id="IPR002048">
    <property type="entry name" value="EF_hand_dom"/>
</dbReference>
<evidence type="ECO:0000256" key="2">
    <source>
        <dbReference type="ARBA" id="ARBA00022723"/>
    </source>
</evidence>
<keyword evidence="9" id="KW-1185">Reference proteome</keyword>
<feature type="coiled-coil region" evidence="5">
    <location>
        <begin position="157"/>
        <end position="184"/>
    </location>
</feature>
<dbReference type="InterPro" id="IPR052603">
    <property type="entry name" value="EFCB6"/>
</dbReference>
<comment type="caution">
    <text evidence="8">The sequence shown here is derived from an EMBL/GenBank/DDBJ whole genome shotgun (WGS) entry which is preliminary data.</text>
</comment>
<dbReference type="PROSITE" id="PS00018">
    <property type="entry name" value="EF_HAND_1"/>
    <property type="match status" value="1"/>
</dbReference>
<feature type="region of interest" description="Disordered" evidence="6">
    <location>
        <begin position="106"/>
        <end position="150"/>
    </location>
</feature>
<keyword evidence="2" id="KW-0479">Metal-binding</keyword>
<proteinExistence type="predicted"/>
<keyword evidence="1" id="KW-0597">Phosphoprotein</keyword>
<dbReference type="InterPro" id="IPR018247">
    <property type="entry name" value="EF_Hand_1_Ca_BS"/>
</dbReference>
<dbReference type="Gene3D" id="1.10.238.10">
    <property type="entry name" value="EF-hand"/>
    <property type="match status" value="3"/>
</dbReference>
<dbReference type="Pfam" id="PF13405">
    <property type="entry name" value="EF-hand_6"/>
    <property type="match status" value="1"/>
</dbReference>
<reference evidence="8 9" key="1">
    <citation type="submission" date="2024-06" db="EMBL/GenBank/DDBJ databases">
        <authorList>
            <person name="Pan Q."/>
            <person name="Wen M."/>
            <person name="Jouanno E."/>
            <person name="Zahm M."/>
            <person name="Klopp C."/>
            <person name="Cabau C."/>
            <person name="Louis A."/>
            <person name="Berthelot C."/>
            <person name="Parey E."/>
            <person name="Roest Crollius H."/>
            <person name="Montfort J."/>
            <person name="Robinson-Rechavi M."/>
            <person name="Bouchez O."/>
            <person name="Lampietro C."/>
            <person name="Lopez Roques C."/>
            <person name="Donnadieu C."/>
            <person name="Postlethwait J."/>
            <person name="Bobe J."/>
            <person name="Verreycken H."/>
            <person name="Guiguen Y."/>
        </authorList>
    </citation>
    <scope>NUCLEOTIDE SEQUENCE [LARGE SCALE GENOMIC DNA]</scope>
    <source>
        <strain evidence="8">Up_M1</strain>
        <tissue evidence="8">Testis</tissue>
    </source>
</reference>
<evidence type="ECO:0000313" key="8">
    <source>
        <dbReference type="EMBL" id="KAL1023463.1"/>
    </source>
</evidence>
<keyword evidence="4" id="KW-0106">Calcium</keyword>
<dbReference type="Proteomes" id="UP001557470">
    <property type="component" value="Unassembled WGS sequence"/>
</dbReference>
<evidence type="ECO:0000256" key="5">
    <source>
        <dbReference type="SAM" id="Coils"/>
    </source>
</evidence>
<evidence type="ECO:0000256" key="3">
    <source>
        <dbReference type="ARBA" id="ARBA00022737"/>
    </source>
</evidence>
<dbReference type="InterPro" id="IPR015070">
    <property type="entry name" value="EF_hand_DJBP"/>
</dbReference>
<dbReference type="Pfam" id="PF13833">
    <property type="entry name" value="EF-hand_8"/>
    <property type="match status" value="1"/>
</dbReference>
<feature type="domain" description="EF-hand" evidence="7">
    <location>
        <begin position="401"/>
        <end position="436"/>
    </location>
</feature>
<keyword evidence="3" id="KW-0677">Repeat</keyword>
<evidence type="ECO:0000256" key="4">
    <source>
        <dbReference type="ARBA" id="ARBA00022837"/>
    </source>
</evidence>
<dbReference type="EMBL" id="JAGEUA010000001">
    <property type="protein sequence ID" value="KAL1023463.1"/>
    <property type="molecule type" value="Genomic_DNA"/>
</dbReference>
<dbReference type="PANTHER" id="PTHR20875">
    <property type="entry name" value="EF-HAND CALCIUM-BINDING DOMAIN-CONTAINING PROTEIN 6-RELATED"/>
    <property type="match status" value="1"/>
</dbReference>
<dbReference type="Pfam" id="PF08976">
    <property type="entry name" value="EF-hand_11"/>
    <property type="match status" value="1"/>
</dbReference>
<feature type="compositionally biased region" description="Low complexity" evidence="6">
    <location>
        <begin position="118"/>
        <end position="150"/>
    </location>
</feature>
<evidence type="ECO:0000256" key="1">
    <source>
        <dbReference type="ARBA" id="ARBA00022553"/>
    </source>
</evidence>
<dbReference type="InterPro" id="IPR011992">
    <property type="entry name" value="EF-hand-dom_pair"/>
</dbReference>
<dbReference type="SUPFAM" id="SSF47473">
    <property type="entry name" value="EF-hand"/>
    <property type="match status" value="2"/>
</dbReference>
<accession>A0ABD0XQ54</accession>
<dbReference type="PROSITE" id="PS50222">
    <property type="entry name" value="EF_HAND_2"/>
    <property type="match status" value="1"/>
</dbReference>
<organism evidence="8 9">
    <name type="scientific">Umbra pygmaea</name>
    <name type="common">Eastern mudminnow</name>
    <dbReference type="NCBI Taxonomy" id="75934"/>
    <lineage>
        <taxon>Eukaryota</taxon>
        <taxon>Metazoa</taxon>
        <taxon>Chordata</taxon>
        <taxon>Craniata</taxon>
        <taxon>Vertebrata</taxon>
        <taxon>Euteleostomi</taxon>
        <taxon>Actinopterygii</taxon>
        <taxon>Neopterygii</taxon>
        <taxon>Teleostei</taxon>
        <taxon>Protacanthopterygii</taxon>
        <taxon>Esociformes</taxon>
        <taxon>Umbridae</taxon>
        <taxon>Umbra</taxon>
    </lineage>
</organism>
<evidence type="ECO:0000313" key="9">
    <source>
        <dbReference type="Proteomes" id="UP001557470"/>
    </source>
</evidence>
<name>A0ABD0XQ54_UMBPY</name>
<evidence type="ECO:0000256" key="6">
    <source>
        <dbReference type="SAM" id="MobiDB-lite"/>
    </source>
</evidence>
<keyword evidence="5" id="KW-0175">Coiled coil</keyword>
<sequence length="583" mass="65597">MSRLSSVASLRLPAIRHPLSRLGDPECLSLRGYSRDYPRIDKTVQPLMQDGAKNFVFRGPGTRRSADYSYDKDPLKENRFTMAPHAVTEADPVPPRLPIFGQHLAPESRTESRGSGVTSLTGSSQTSITSQSSSISQTNTSRSSILTRTSTAASCPEAQLRIQVDQLEHELRQKTQSLGHLNLQRMFKNNHPDGKTVANRDVLLTILTRFLGRFITQQQYTQLLLRLHLSKKTAIGFEELWEAIQESGAGGPAPWFNPTQDLNTAPPLAPAAVTASQTISLLRGQVQSRFLEVIESHDSVKGLIGAEELKTLLAKLGLNLEDQEFKKLWKKFDDKGLGAVEVRGLLSKLGPGKMTDANDCQVSFSINGEDNKVRSRPLSKAEEEREVSIFMETWLKDRFREGVQRMKAQFDQLDPDNNGKVDLEDFVQVLKTFGLNLKREHVGLFLARCGLGLNKMGMINYPAFLCMFQDRSEEGVIHRILSNPKHRFHHIEGSISHASTVTMVEAKLARLFQSEYLSLLETFQNIDKSRRRVVSQQEFRAAIESRFGLEVLDSEFEQLLDRLPLDKDGNVQYPIFMAAFDTR</sequence>
<dbReference type="AlphaFoldDB" id="A0ABD0XQ54"/>
<dbReference type="GO" id="GO:0046872">
    <property type="term" value="F:metal ion binding"/>
    <property type="evidence" value="ECO:0007669"/>
    <property type="project" value="UniProtKB-KW"/>
</dbReference>
<dbReference type="PANTHER" id="PTHR20875:SF6">
    <property type="entry name" value="EF-HAND CALCIUM-BINDING DOMAIN-CONTAINING PROTEIN 6 ISOFORM X1"/>
    <property type="match status" value="1"/>
</dbReference>
<gene>
    <name evidence="8" type="ORF">UPYG_G00041140</name>
</gene>